<feature type="transmembrane region" description="Helical" evidence="1">
    <location>
        <begin position="25"/>
        <end position="42"/>
    </location>
</feature>
<dbReference type="AlphaFoldDB" id="A0A9W9LL77"/>
<dbReference type="EMBL" id="JAPQKO010000005">
    <property type="protein sequence ID" value="KAJ5161945.1"/>
    <property type="molecule type" value="Genomic_DNA"/>
</dbReference>
<keyword evidence="1" id="KW-0812">Transmembrane</keyword>
<reference evidence="2" key="2">
    <citation type="journal article" date="2023" name="IMA Fungus">
        <title>Comparative genomic study of the Penicillium genus elucidates a diverse pangenome and 15 lateral gene transfer events.</title>
        <authorList>
            <person name="Petersen C."/>
            <person name="Sorensen T."/>
            <person name="Nielsen M.R."/>
            <person name="Sondergaard T.E."/>
            <person name="Sorensen J.L."/>
            <person name="Fitzpatrick D.A."/>
            <person name="Frisvad J.C."/>
            <person name="Nielsen K.L."/>
        </authorList>
    </citation>
    <scope>NUCLEOTIDE SEQUENCE</scope>
    <source>
        <strain evidence="2">IBT 21917</strain>
    </source>
</reference>
<dbReference type="InterPro" id="IPR021838">
    <property type="entry name" value="DUF3431"/>
</dbReference>
<evidence type="ECO:0000313" key="3">
    <source>
        <dbReference type="Proteomes" id="UP001146351"/>
    </source>
</evidence>
<evidence type="ECO:0000313" key="2">
    <source>
        <dbReference type="EMBL" id="KAJ5161945.1"/>
    </source>
</evidence>
<keyword evidence="1" id="KW-1133">Transmembrane helix</keyword>
<dbReference type="Pfam" id="PF11913">
    <property type="entry name" value="DUF3431"/>
    <property type="match status" value="1"/>
</dbReference>
<dbReference type="PANTHER" id="PTHR37490">
    <property type="entry name" value="EXPRESSED PROTEIN"/>
    <property type="match status" value="1"/>
</dbReference>
<accession>A0A9W9LL77</accession>
<comment type="caution">
    <text evidence="2">The sequence shown here is derived from an EMBL/GenBank/DDBJ whole genome shotgun (WGS) entry which is preliminary data.</text>
</comment>
<name>A0A9W9LL77_9EURO</name>
<gene>
    <name evidence="2" type="ORF">N7492_007337</name>
</gene>
<organism evidence="2 3">
    <name type="scientific">Penicillium capsulatum</name>
    <dbReference type="NCBI Taxonomy" id="69766"/>
    <lineage>
        <taxon>Eukaryota</taxon>
        <taxon>Fungi</taxon>
        <taxon>Dikarya</taxon>
        <taxon>Ascomycota</taxon>
        <taxon>Pezizomycotina</taxon>
        <taxon>Eurotiomycetes</taxon>
        <taxon>Eurotiomycetidae</taxon>
        <taxon>Eurotiales</taxon>
        <taxon>Aspergillaceae</taxon>
        <taxon>Penicillium</taxon>
    </lineage>
</organism>
<reference evidence="2" key="1">
    <citation type="submission" date="2022-11" db="EMBL/GenBank/DDBJ databases">
        <authorList>
            <person name="Petersen C."/>
        </authorList>
    </citation>
    <scope>NUCLEOTIDE SEQUENCE</scope>
    <source>
        <strain evidence="2">IBT 21917</strain>
    </source>
</reference>
<proteinExistence type="predicted"/>
<keyword evidence="1" id="KW-0472">Membrane</keyword>
<evidence type="ECO:0000256" key="1">
    <source>
        <dbReference type="SAM" id="Phobius"/>
    </source>
</evidence>
<sequence>MGGLDKPWPSPTAARYRPVRRSRGLLYLTLGALLLLVSYRLLHGLGATKPSTLGPRKNELVLATMLDSEMSWVQENLPEWRANIYRVDALPEEASLTVPTNKGREAMPFLTYLIDRYDTLPEIVVFLHADRYQWHNDNPLYDTVISVNDLQLDYVRESGYVNLRCAGHPGCPAELEPARYLRDHGDDIDFGTPVQYPRKFQLLLPGVEVPEFVGVPCCAQFAVTRDRVRQRGRSEYERMRRVVMESELDDETTGRIFEYLWHIVFGKPAQSCPDLGQCYCNTYGYCNMTDVDIMNQWQWRGATLPRNWPNVPGAPGYRGNSDEEMDD</sequence>
<protein>
    <submittedName>
        <fullName evidence="2">Uncharacterized protein</fullName>
    </submittedName>
</protein>
<dbReference type="Proteomes" id="UP001146351">
    <property type="component" value="Unassembled WGS sequence"/>
</dbReference>
<dbReference type="OrthoDB" id="426718at2759"/>
<dbReference type="PANTHER" id="PTHR37490:SF2">
    <property type="match status" value="1"/>
</dbReference>
<keyword evidence="3" id="KW-1185">Reference proteome</keyword>